<dbReference type="Pfam" id="PF05159">
    <property type="entry name" value="Capsule_synth"/>
    <property type="match status" value="1"/>
</dbReference>
<dbReference type="Proteomes" id="UP001500791">
    <property type="component" value="Unassembled WGS sequence"/>
</dbReference>
<proteinExistence type="predicted"/>
<gene>
    <name evidence="1" type="ORF">GCM10009093_08040</name>
</gene>
<dbReference type="InterPro" id="IPR007833">
    <property type="entry name" value="Capsule_polysaccharide_synth"/>
</dbReference>
<name>A0ABP3HX71_9CAUL</name>
<keyword evidence="2" id="KW-1185">Reference proteome</keyword>
<dbReference type="EMBL" id="BAAAEJ010000003">
    <property type="protein sequence ID" value="GAA0383488.1"/>
    <property type="molecule type" value="Genomic_DNA"/>
</dbReference>
<reference evidence="2" key="1">
    <citation type="journal article" date="2019" name="Int. J. Syst. Evol. Microbiol.">
        <title>The Global Catalogue of Microorganisms (GCM) 10K type strain sequencing project: providing services to taxonomists for standard genome sequencing and annotation.</title>
        <authorList>
            <consortium name="The Broad Institute Genomics Platform"/>
            <consortium name="The Broad Institute Genome Sequencing Center for Infectious Disease"/>
            <person name="Wu L."/>
            <person name="Ma J."/>
        </authorList>
    </citation>
    <scope>NUCLEOTIDE SEQUENCE [LARGE SCALE GENOMIC DNA]</scope>
    <source>
        <strain evidence="2">JCM 13476</strain>
    </source>
</reference>
<comment type="caution">
    <text evidence="1">The sequence shown here is derived from an EMBL/GenBank/DDBJ whole genome shotgun (WGS) entry which is preliminary data.</text>
</comment>
<evidence type="ECO:0000313" key="2">
    <source>
        <dbReference type="Proteomes" id="UP001500791"/>
    </source>
</evidence>
<dbReference type="CDD" id="cd16441">
    <property type="entry name" value="beta_Kdo_transferase_KpsS"/>
    <property type="match status" value="1"/>
</dbReference>
<sequence>MGADSVHRMVFNAGDAFNWELKGRVRFSGSSADWQKQFPGIAGQYTDVVIFGESGPYNQAVAELAKSIPSRLWVLENGYFRPDWITLERNGVNASSPLPRSAEGYGEPVPEMAVSHSVGRILPYHIINISAYHMVQLLGGWLYPNYRNPYTVPAWLQCVSHVQRYVRLALRSSKQVVDAEALREKGPFFIGCLQREGDNQLLRYSKYADNTAFIVELMNSFAKHAPASARLVFKNHPLDPGLVDFSAVVKNLAVSRGLSGRVDFIDGGNLAELCRASQGMVVNNSSAALSALGFGTPVKVLGKAFFNFEGLTYQKSLHDFWRHPKPADPELFKRFRAHVLAKAQINGNFHEPRVIRRTARAVAARFVRLDS</sequence>
<protein>
    <submittedName>
        <fullName evidence="1">Capsule biosynthesis protein</fullName>
    </submittedName>
</protein>
<organism evidence="1 2">
    <name type="scientific">Brevundimonas terrae</name>
    <dbReference type="NCBI Taxonomy" id="363631"/>
    <lineage>
        <taxon>Bacteria</taxon>
        <taxon>Pseudomonadati</taxon>
        <taxon>Pseudomonadota</taxon>
        <taxon>Alphaproteobacteria</taxon>
        <taxon>Caulobacterales</taxon>
        <taxon>Caulobacteraceae</taxon>
        <taxon>Brevundimonas</taxon>
    </lineage>
</organism>
<evidence type="ECO:0000313" key="1">
    <source>
        <dbReference type="EMBL" id="GAA0383488.1"/>
    </source>
</evidence>
<accession>A0ABP3HX71</accession>